<evidence type="ECO:0000256" key="1">
    <source>
        <dbReference type="ARBA" id="ARBA00022679"/>
    </source>
</evidence>
<dbReference type="GO" id="GO:0016020">
    <property type="term" value="C:membrane"/>
    <property type="evidence" value="ECO:0007669"/>
    <property type="project" value="InterPro"/>
</dbReference>
<dbReference type="InterPro" id="IPR011990">
    <property type="entry name" value="TPR-like_helical_dom_sf"/>
</dbReference>
<sequence length="593" mass="68753">MIKHRNKYHLLNEVLLFLFGITMPFSLFGQSSTTIDSLNQLPFEQKIQNANRLLPRYLNNWKQFQSPKYNKRANETAANISLLLYYQGKYDLQIEWGLKAIRGFQSRHDWEKVAQLYGEMGYRMKRHNMILAEGYMQRGLHLAEHKNLDQPLMGLYDNYGVLKEMQEQWDSAYFFYQKGLKLKMRYHDQSGLPYSLNNLGGLFLLQKKYAQARPFFEKALQVRQSLNDSIGLCETNLSLASLDQAEKKPIKALQRLDFVVHYAQRKGLTDLLVQGLQQRASLWNSLGKSDKAVSDYQEVVRWKDSLNLSTMRAKQTELEVSYRTQEKEQQLHEQELQVARQKYWLGFLVLGLLSVLGIGWLLLRQQKLKLLQTQQAFALEKAIQEVANQNQLHEQRLAISRDLHDNIGAQLTFIISSIDTLKFAFPALNEKLTLQLDRISEFSQQTIRELRDTIWAMNHGEFHMEDLKMRLSNFIEKAASVATSVQFDFQCTPEASAVTFSSLSGIHLYRSIQEAVNNALKYAQPNRIQVQVQRINNSLQIEIRDDGKGFDLENVNFGNGLHNMRKRMEEIGGNLEIKTLTNHGTQILLQLPV</sequence>
<dbReference type="InterPro" id="IPR011712">
    <property type="entry name" value="Sig_transdc_His_kin_sub3_dim/P"/>
</dbReference>
<keyword evidence="1" id="KW-0808">Transferase</keyword>
<dbReference type="GO" id="GO:0046983">
    <property type="term" value="F:protein dimerization activity"/>
    <property type="evidence" value="ECO:0007669"/>
    <property type="project" value="InterPro"/>
</dbReference>
<feature type="transmembrane region" description="Helical" evidence="5">
    <location>
        <begin position="343"/>
        <end position="363"/>
    </location>
</feature>
<evidence type="ECO:0000259" key="6">
    <source>
        <dbReference type="PROSITE" id="PS50109"/>
    </source>
</evidence>
<dbReference type="SUPFAM" id="SSF55874">
    <property type="entry name" value="ATPase domain of HSP90 chaperone/DNA topoisomerase II/histidine kinase"/>
    <property type="match status" value="1"/>
</dbReference>
<dbReference type="EMBL" id="SBKN01000005">
    <property type="protein sequence ID" value="RXR22176.1"/>
    <property type="molecule type" value="Genomic_DNA"/>
</dbReference>
<dbReference type="InterPro" id="IPR050482">
    <property type="entry name" value="Sensor_HK_TwoCompSys"/>
</dbReference>
<keyword evidence="5" id="KW-0812">Transmembrane</keyword>
<dbReference type="GO" id="GO:0000155">
    <property type="term" value="F:phosphorelay sensor kinase activity"/>
    <property type="evidence" value="ECO:0007669"/>
    <property type="project" value="InterPro"/>
</dbReference>
<dbReference type="InterPro" id="IPR036890">
    <property type="entry name" value="HATPase_C_sf"/>
</dbReference>
<name>A0A4Q1K8T3_9FLAO</name>
<dbReference type="OrthoDB" id="9778366at2"/>
<dbReference type="Gene3D" id="1.25.40.10">
    <property type="entry name" value="Tetratricopeptide repeat domain"/>
    <property type="match status" value="1"/>
</dbReference>
<keyword evidence="5" id="KW-1133">Transmembrane helix</keyword>
<dbReference type="Gene3D" id="3.30.565.10">
    <property type="entry name" value="Histidine kinase-like ATPase, C-terminal domain"/>
    <property type="match status" value="1"/>
</dbReference>
<keyword evidence="8" id="KW-1185">Reference proteome</keyword>
<dbReference type="SUPFAM" id="SSF48452">
    <property type="entry name" value="TPR-like"/>
    <property type="match status" value="1"/>
</dbReference>
<evidence type="ECO:0000256" key="4">
    <source>
        <dbReference type="PROSITE-ProRule" id="PRU00339"/>
    </source>
</evidence>
<keyword evidence="3" id="KW-0902">Two-component regulatory system</keyword>
<dbReference type="InterPro" id="IPR003594">
    <property type="entry name" value="HATPase_dom"/>
</dbReference>
<dbReference type="SMART" id="SM00028">
    <property type="entry name" value="TPR"/>
    <property type="match status" value="3"/>
</dbReference>
<proteinExistence type="predicted"/>
<keyword evidence="5" id="KW-0472">Membrane</keyword>
<evidence type="ECO:0000256" key="2">
    <source>
        <dbReference type="ARBA" id="ARBA00022777"/>
    </source>
</evidence>
<dbReference type="Pfam" id="PF07730">
    <property type="entry name" value="HisKA_3"/>
    <property type="match status" value="1"/>
</dbReference>
<comment type="caution">
    <text evidence="7">The sequence shown here is derived from an EMBL/GenBank/DDBJ whole genome shotgun (WGS) entry which is preliminary data.</text>
</comment>
<dbReference type="CDD" id="cd16917">
    <property type="entry name" value="HATPase_UhpB-NarQ-NarX-like"/>
    <property type="match status" value="1"/>
</dbReference>
<dbReference type="PROSITE" id="PS50109">
    <property type="entry name" value="HIS_KIN"/>
    <property type="match status" value="1"/>
</dbReference>
<dbReference type="Pfam" id="PF13424">
    <property type="entry name" value="TPR_12"/>
    <property type="match status" value="1"/>
</dbReference>
<keyword evidence="4" id="KW-0802">TPR repeat</keyword>
<gene>
    <name evidence="7" type="ORF">EQG61_09250</name>
</gene>
<dbReference type="InterPro" id="IPR019734">
    <property type="entry name" value="TPR_rpt"/>
</dbReference>
<feature type="domain" description="Histidine kinase" evidence="6">
    <location>
        <begin position="402"/>
        <end position="593"/>
    </location>
</feature>
<protein>
    <submittedName>
        <fullName evidence="7">Sensor histidine kinase</fullName>
    </submittedName>
</protein>
<dbReference type="PANTHER" id="PTHR24421">
    <property type="entry name" value="NITRATE/NITRITE SENSOR PROTEIN NARX-RELATED"/>
    <property type="match status" value="1"/>
</dbReference>
<evidence type="ECO:0000313" key="8">
    <source>
        <dbReference type="Proteomes" id="UP000289857"/>
    </source>
</evidence>
<keyword evidence="2 7" id="KW-0418">Kinase</keyword>
<dbReference type="PROSITE" id="PS50005">
    <property type="entry name" value="TPR"/>
    <property type="match status" value="1"/>
</dbReference>
<evidence type="ECO:0000256" key="3">
    <source>
        <dbReference type="ARBA" id="ARBA00023012"/>
    </source>
</evidence>
<feature type="repeat" description="TPR" evidence="4">
    <location>
        <begin position="193"/>
        <end position="226"/>
    </location>
</feature>
<dbReference type="AlphaFoldDB" id="A0A4Q1K8T3"/>
<dbReference type="Pfam" id="PF02518">
    <property type="entry name" value="HATPase_c"/>
    <property type="match status" value="1"/>
</dbReference>
<evidence type="ECO:0000313" key="7">
    <source>
        <dbReference type="EMBL" id="RXR22176.1"/>
    </source>
</evidence>
<reference evidence="8" key="1">
    <citation type="submission" date="2019-01" db="EMBL/GenBank/DDBJ databases">
        <title>Cytophagaceae bacterium strain CAR-16.</title>
        <authorList>
            <person name="Chen W.-M."/>
        </authorList>
    </citation>
    <scope>NUCLEOTIDE SEQUENCE [LARGE SCALE GENOMIC DNA]</scope>
    <source>
        <strain evidence="8">WWJ-16</strain>
    </source>
</reference>
<evidence type="ECO:0000256" key="5">
    <source>
        <dbReference type="SAM" id="Phobius"/>
    </source>
</evidence>
<dbReference type="Proteomes" id="UP000289857">
    <property type="component" value="Unassembled WGS sequence"/>
</dbReference>
<dbReference type="InterPro" id="IPR005467">
    <property type="entry name" value="His_kinase_dom"/>
</dbReference>
<dbReference type="SMART" id="SM00387">
    <property type="entry name" value="HATPase_c"/>
    <property type="match status" value="1"/>
</dbReference>
<dbReference type="Gene3D" id="1.20.5.1930">
    <property type="match status" value="1"/>
</dbReference>
<accession>A0A4Q1K8T3</accession>
<organism evidence="7 8">
    <name type="scientific">Flavobacterium stagni</name>
    <dbReference type="NCBI Taxonomy" id="2506421"/>
    <lineage>
        <taxon>Bacteria</taxon>
        <taxon>Pseudomonadati</taxon>
        <taxon>Bacteroidota</taxon>
        <taxon>Flavobacteriia</taxon>
        <taxon>Flavobacteriales</taxon>
        <taxon>Flavobacteriaceae</taxon>
        <taxon>Flavobacterium</taxon>
    </lineage>
</organism>